<dbReference type="InterPro" id="IPR015931">
    <property type="entry name" value="Acnase/IPM_dHydase_lsu_aba_1/3"/>
</dbReference>
<dbReference type="InterPro" id="IPR006249">
    <property type="entry name" value="Aconitase/IRP2"/>
</dbReference>
<keyword evidence="10" id="KW-1185">Reference proteome</keyword>
<dbReference type="NCBIfam" id="TIGR01341">
    <property type="entry name" value="aconitase_1"/>
    <property type="match status" value="1"/>
</dbReference>
<dbReference type="CDD" id="cd01580">
    <property type="entry name" value="AcnA_IRP_Swivel"/>
    <property type="match status" value="1"/>
</dbReference>
<dbReference type="RefSeq" id="WP_425566143.1">
    <property type="nucleotide sequence ID" value="NZ_BAAAQX010000025.1"/>
</dbReference>
<comment type="cofactor">
    <cofactor evidence="1">
        <name>[4Fe-4S] cluster</name>
        <dbReference type="ChEBI" id="CHEBI:49883"/>
    </cofactor>
</comment>
<dbReference type="InterPro" id="IPR015928">
    <property type="entry name" value="Aconitase/3IPM_dehydase_swvl"/>
</dbReference>
<dbReference type="InterPro" id="IPR000573">
    <property type="entry name" value="AconitaseA/IPMdHydase_ssu_swvl"/>
</dbReference>
<reference evidence="9 10" key="1">
    <citation type="journal article" date="2019" name="Int. J. Syst. Evol. Microbiol.">
        <title>The Global Catalogue of Microorganisms (GCM) 10K type strain sequencing project: providing services to taxonomists for standard genome sequencing and annotation.</title>
        <authorList>
            <consortium name="The Broad Institute Genomics Platform"/>
            <consortium name="The Broad Institute Genome Sequencing Center for Infectious Disease"/>
            <person name="Wu L."/>
            <person name="Ma J."/>
        </authorList>
    </citation>
    <scope>NUCLEOTIDE SEQUENCE [LARGE SCALE GENOMIC DNA]</scope>
    <source>
        <strain evidence="9 10">JCM 16114</strain>
    </source>
</reference>
<evidence type="ECO:0000256" key="1">
    <source>
        <dbReference type="ARBA" id="ARBA00001966"/>
    </source>
</evidence>
<evidence type="ECO:0000313" key="10">
    <source>
        <dbReference type="Proteomes" id="UP001499843"/>
    </source>
</evidence>
<comment type="catalytic activity">
    <reaction evidence="6">
        <text>citrate = D-threo-isocitrate</text>
        <dbReference type="Rhea" id="RHEA:10336"/>
        <dbReference type="ChEBI" id="CHEBI:15562"/>
        <dbReference type="ChEBI" id="CHEBI:16947"/>
        <dbReference type="EC" id="4.2.1.3"/>
    </reaction>
</comment>
<dbReference type="InterPro" id="IPR001030">
    <property type="entry name" value="Acoase/IPM_deHydtase_lsu_aba"/>
</dbReference>
<comment type="caution">
    <text evidence="9">The sequence shown here is derived from an EMBL/GenBank/DDBJ whole genome shotgun (WGS) entry which is preliminary data.</text>
</comment>
<keyword evidence="4 6" id="KW-0408">Iron</keyword>
<gene>
    <name evidence="9" type="primary">acnA_2</name>
    <name evidence="9" type="ORF">GCM10009850_076950</name>
</gene>
<dbReference type="PROSITE" id="PS00450">
    <property type="entry name" value="ACONITASE_1"/>
    <property type="match status" value="1"/>
</dbReference>
<dbReference type="Pfam" id="PF00330">
    <property type="entry name" value="Aconitase"/>
    <property type="match status" value="1"/>
</dbReference>
<dbReference type="Gene3D" id="6.10.190.10">
    <property type="match status" value="1"/>
</dbReference>
<dbReference type="Gene3D" id="3.20.19.10">
    <property type="entry name" value="Aconitase, domain 4"/>
    <property type="match status" value="1"/>
</dbReference>
<dbReference type="SUPFAM" id="SSF53732">
    <property type="entry name" value="Aconitase iron-sulfur domain"/>
    <property type="match status" value="1"/>
</dbReference>
<keyword evidence="3" id="KW-0479">Metal-binding</keyword>
<accession>A0ABN3CS08</accession>
<dbReference type="NCBIfam" id="NF009520">
    <property type="entry name" value="PRK12881.1"/>
    <property type="match status" value="1"/>
</dbReference>
<dbReference type="InterPro" id="IPR036008">
    <property type="entry name" value="Aconitase_4Fe-4S_dom"/>
</dbReference>
<evidence type="ECO:0000256" key="3">
    <source>
        <dbReference type="ARBA" id="ARBA00022723"/>
    </source>
</evidence>
<comment type="function">
    <text evidence="6">Catalyzes the isomerization of citrate to isocitrate via cis-aconitate.</text>
</comment>
<sequence length="854" mass="91362">MTDHLTAGARRYRFHPVNAPGRLPYSLRIMLENLLRHGAPAEQVRALTGWQPRGDRTEAVDLHPARVFLHDTNGVPALADLAAMRDAMAALGGDPERVNPAIPAELVVDHSIIADVFGRPGALARNAELEYERNAERYRFLRWGQASLRGFTVVPPGKGIMHQINVEHLARVVMTNDGVAYPDLCLGTDSHTTMVNGLGTLGWGIGGIEAEAAMLGQSVSILVPDVIGVRMHGGLPVAATATDLVLTLTELLRAHGVVGKIVEFHGPGVTALPVTDRVTISNMSPEFGSTAALFPIDAETIRYLRFTGRSDEHAGLVEAYAKAQGLWHDPAAPPSYTADLDLDLATVVPSVAGPRRPQDRIPLDGVKAAFREQDRTPAPQAGEITHGSVAIAAITSCTNTSNPSVMIAAGLLARNAAERGLRTKPWVKTTLSPGSRVVMDYYGQAGLTSSLERLGFTLTGFGCMTCIGASGPLVEEVSRAVAEHDLDVAAVLSGNRNFEGRVQPEVRSNYLASPPLVVAYALAGTVDLDLTTEPLGTDPDGRPVYLRDLWPSPAEVRQVIDEVIRPEMFTRAYAGVLDGDERWQRLDVTGSATYPWDPGSTYVRRAPYLDGMSPEPPPVTDITGARVLVKLGDFITTDHISPAGAILPAGPAGRYLTGLGVPRHQLNTYASRRGNHEVMMRGAFANVRLRNHLAPGTEGGLTPNLLDSGRLVSVYEAARAYQEARVPAVVLAGEGYGAGSSRDWAAKGPALLGVKAVIARSFERIHRANLVGMGVLPLQFLPGEGADELGLTGHETLTITGLDALNGPHLPAALTVIADGVTFQARLRLDTPREADYYRHGGIMPYVLRRLLAS</sequence>
<name>A0ABN3CS08_9ACTN</name>
<keyword evidence="6" id="KW-0004">4Fe-4S</keyword>
<dbReference type="InterPro" id="IPR018136">
    <property type="entry name" value="Aconitase_4Fe-4S_BS"/>
</dbReference>
<evidence type="ECO:0000259" key="8">
    <source>
        <dbReference type="Pfam" id="PF00694"/>
    </source>
</evidence>
<dbReference type="Proteomes" id="UP001499843">
    <property type="component" value="Unassembled WGS sequence"/>
</dbReference>
<protein>
    <recommendedName>
        <fullName evidence="6">Aconitate hydratase</fullName>
        <shortName evidence="6">Aconitase</shortName>
        <ecNumber evidence="6">4.2.1.3</ecNumber>
    </recommendedName>
</protein>
<feature type="domain" description="Aconitase A/isopropylmalate dehydratase small subunit swivel" evidence="8">
    <location>
        <begin position="654"/>
        <end position="781"/>
    </location>
</feature>
<dbReference type="EC" id="4.2.1.3" evidence="6"/>
<feature type="domain" description="Aconitase/3-isopropylmalate dehydratase large subunit alpha/beta/alpha" evidence="7">
    <location>
        <begin position="59"/>
        <end position="524"/>
    </location>
</feature>
<dbReference type="EMBL" id="BAAAQX010000025">
    <property type="protein sequence ID" value="GAA2212233.1"/>
    <property type="molecule type" value="Genomic_DNA"/>
</dbReference>
<evidence type="ECO:0000256" key="4">
    <source>
        <dbReference type="ARBA" id="ARBA00023004"/>
    </source>
</evidence>
<evidence type="ECO:0000256" key="6">
    <source>
        <dbReference type="RuleBase" id="RU361275"/>
    </source>
</evidence>
<dbReference type="InterPro" id="IPR044137">
    <property type="entry name" value="AcnA_IRP_Swivel"/>
</dbReference>
<keyword evidence="6" id="KW-0456">Lyase</keyword>
<comment type="similarity">
    <text evidence="2 6">Belongs to the aconitase/IPM isomerase family.</text>
</comment>
<dbReference type="SUPFAM" id="SSF52016">
    <property type="entry name" value="LeuD/IlvD-like"/>
    <property type="match status" value="1"/>
</dbReference>
<keyword evidence="5 6" id="KW-0411">Iron-sulfur</keyword>
<dbReference type="NCBIfam" id="NF006757">
    <property type="entry name" value="PRK09277.1"/>
    <property type="match status" value="1"/>
</dbReference>
<dbReference type="Pfam" id="PF00694">
    <property type="entry name" value="Aconitase_C"/>
    <property type="match status" value="1"/>
</dbReference>
<dbReference type="PANTHER" id="PTHR11670">
    <property type="entry name" value="ACONITASE/IRON-RESPONSIVE ELEMENT FAMILY MEMBER"/>
    <property type="match status" value="1"/>
</dbReference>
<evidence type="ECO:0000256" key="2">
    <source>
        <dbReference type="ARBA" id="ARBA00007185"/>
    </source>
</evidence>
<dbReference type="PROSITE" id="PS01244">
    <property type="entry name" value="ACONITASE_2"/>
    <property type="match status" value="1"/>
</dbReference>
<proteinExistence type="inferred from homology"/>
<organism evidence="9 10">
    <name type="scientific">Nonomuraea monospora</name>
    <dbReference type="NCBI Taxonomy" id="568818"/>
    <lineage>
        <taxon>Bacteria</taxon>
        <taxon>Bacillati</taxon>
        <taxon>Actinomycetota</taxon>
        <taxon>Actinomycetes</taxon>
        <taxon>Streptosporangiales</taxon>
        <taxon>Streptosporangiaceae</taxon>
        <taxon>Nonomuraea</taxon>
    </lineage>
</organism>
<dbReference type="PRINTS" id="PR00415">
    <property type="entry name" value="ACONITASE"/>
</dbReference>
<evidence type="ECO:0000313" key="9">
    <source>
        <dbReference type="EMBL" id="GAA2212233.1"/>
    </source>
</evidence>
<dbReference type="Gene3D" id="3.30.499.10">
    <property type="entry name" value="Aconitase, domain 3"/>
    <property type="match status" value="2"/>
</dbReference>
<evidence type="ECO:0000259" key="7">
    <source>
        <dbReference type="Pfam" id="PF00330"/>
    </source>
</evidence>
<evidence type="ECO:0000256" key="5">
    <source>
        <dbReference type="ARBA" id="ARBA00023014"/>
    </source>
</evidence>